<gene>
    <name evidence="3" type="ORF">QQS21_012504</name>
</gene>
<feature type="signal peptide" evidence="1">
    <location>
        <begin position="1"/>
        <end position="16"/>
    </location>
</feature>
<name>A0AAJ0FSE2_9HYPO</name>
<dbReference type="InterPro" id="IPR032477">
    <property type="entry name" value="Glyco_hydro_64"/>
</dbReference>
<reference evidence="3" key="1">
    <citation type="submission" date="2023-06" db="EMBL/GenBank/DDBJ databases">
        <title>Conoideocrella luteorostrata (Hypocreales: Clavicipitaceae), a potential biocontrol fungus for elongate hemlock scale in United States Christmas tree production areas.</title>
        <authorList>
            <person name="Barrett H."/>
            <person name="Lovett B."/>
            <person name="Macias A.M."/>
            <person name="Stajich J.E."/>
            <person name="Kasson M.T."/>
        </authorList>
    </citation>
    <scope>NUCLEOTIDE SEQUENCE</scope>
    <source>
        <strain evidence="3">ARSEF 14590</strain>
    </source>
</reference>
<dbReference type="Gene3D" id="3.30.920.50">
    <property type="entry name" value="Beta-1,3-glucanase, C-terminal domain"/>
    <property type="match status" value="1"/>
</dbReference>
<proteinExistence type="predicted"/>
<protein>
    <recommendedName>
        <fullName evidence="2">GH64 domain-containing protein</fullName>
    </recommendedName>
</protein>
<dbReference type="InterPro" id="IPR042517">
    <property type="entry name" value="Glyco_hydro_64_N_2"/>
</dbReference>
<comment type="caution">
    <text evidence="3">The sequence shown here is derived from an EMBL/GenBank/DDBJ whole genome shotgun (WGS) entry which is preliminary data.</text>
</comment>
<dbReference type="InterPro" id="IPR037398">
    <property type="entry name" value="Glyco_hydro_64_fam"/>
</dbReference>
<dbReference type="Gene3D" id="2.60.110.10">
    <property type="entry name" value="Thaumatin"/>
    <property type="match status" value="1"/>
</dbReference>
<dbReference type="Pfam" id="PF16483">
    <property type="entry name" value="Glyco_hydro_64"/>
    <property type="match status" value="1"/>
</dbReference>
<evidence type="ECO:0000259" key="2">
    <source>
        <dbReference type="PROSITE" id="PS52006"/>
    </source>
</evidence>
<evidence type="ECO:0000256" key="1">
    <source>
        <dbReference type="SAM" id="SignalP"/>
    </source>
</evidence>
<dbReference type="EMBL" id="JASWJB010000548">
    <property type="protein sequence ID" value="KAK2589814.1"/>
    <property type="molecule type" value="Genomic_DNA"/>
</dbReference>
<keyword evidence="1" id="KW-0732">Signal</keyword>
<feature type="domain" description="GH64" evidence="2">
    <location>
        <begin position="71"/>
        <end position="444"/>
    </location>
</feature>
<dbReference type="AlphaFoldDB" id="A0AAJ0FSE2"/>
<evidence type="ECO:0000313" key="3">
    <source>
        <dbReference type="EMBL" id="KAK2589814.1"/>
    </source>
</evidence>
<dbReference type="PROSITE" id="PS52006">
    <property type="entry name" value="GH64"/>
    <property type="match status" value="1"/>
</dbReference>
<feature type="chain" id="PRO_5042459123" description="GH64 domain-containing protein" evidence="1">
    <location>
        <begin position="17"/>
        <end position="451"/>
    </location>
</feature>
<sequence length="451" mass="48663">MRTLSVLTTLLAAVSAAPSSPLLRSNDNGFTIGHAGGTDGIIITKSNTLNGTYHDDEVETISKFTFPGSSASQLPFELVNNFNGGQVKAYVQGLDSKDRVVFIESDGSLFYPKSRGSKVPVEINNTKIAIDLPGRGQTFRINMPIPIHSGRVYFSEGELKFFIVKTRDGDGLVQPSVSNPADPGAETNWGFVEFTYNPDGSIFANISYVDFVGMILSMSLTVKDNSGTQLTKGLDRNAVSAICSNMLAQSRKDGQNWKAMCVANRAGNPIRVLSPNVYAAMQPADFENYWQAYVDNVWKYYSNRTLTIDTQGPAGRVKCGVNGSQMNCAGDNRAYPKPTAKDIWGCDSGAFAKLDGDNGVHLAVIARLCAAFVRSTLLADGGDVQPRLPETSYYTGNPTNHYSHLVHKQEVDGKGYAFAYDDVNPDGENASGVVSSGNPHTLTVYFGAPPE</sequence>
<organism evidence="3 4">
    <name type="scientific">Conoideocrella luteorostrata</name>
    <dbReference type="NCBI Taxonomy" id="1105319"/>
    <lineage>
        <taxon>Eukaryota</taxon>
        <taxon>Fungi</taxon>
        <taxon>Dikarya</taxon>
        <taxon>Ascomycota</taxon>
        <taxon>Pezizomycotina</taxon>
        <taxon>Sordariomycetes</taxon>
        <taxon>Hypocreomycetidae</taxon>
        <taxon>Hypocreales</taxon>
        <taxon>Clavicipitaceae</taxon>
        <taxon>Conoideocrella</taxon>
    </lineage>
</organism>
<keyword evidence="4" id="KW-1185">Reference proteome</keyword>
<dbReference type="PANTHER" id="PTHR38165:SF1">
    <property type="entry name" value="GLUCANASE B"/>
    <property type="match status" value="1"/>
</dbReference>
<evidence type="ECO:0000313" key="4">
    <source>
        <dbReference type="Proteomes" id="UP001251528"/>
    </source>
</evidence>
<dbReference type="PANTHER" id="PTHR38165">
    <property type="match status" value="1"/>
</dbReference>
<dbReference type="Proteomes" id="UP001251528">
    <property type="component" value="Unassembled WGS sequence"/>
</dbReference>
<accession>A0AAJ0FSE2</accession>
<dbReference type="InterPro" id="IPR037176">
    <property type="entry name" value="Osmotin/thaumatin-like_sf"/>
</dbReference>